<dbReference type="Pfam" id="PF00005">
    <property type="entry name" value="ABC_tran"/>
    <property type="match status" value="2"/>
</dbReference>
<reference evidence="11" key="2">
    <citation type="submission" date="2023-05" db="EMBL/GenBank/DDBJ databases">
        <authorList>
            <consortium name="Lawrence Berkeley National Laboratory"/>
            <person name="Steindorff A."/>
            <person name="Hensen N."/>
            <person name="Bonometti L."/>
            <person name="Westerberg I."/>
            <person name="Brannstrom I.O."/>
            <person name="Guillou S."/>
            <person name="Cros-Aarteil S."/>
            <person name="Calhoun S."/>
            <person name="Haridas S."/>
            <person name="Kuo A."/>
            <person name="Mondo S."/>
            <person name="Pangilinan J."/>
            <person name="Riley R."/>
            <person name="Labutti K."/>
            <person name="Andreopoulos B."/>
            <person name="Lipzen A."/>
            <person name="Chen C."/>
            <person name="Yanf M."/>
            <person name="Daum C."/>
            <person name="Ng V."/>
            <person name="Clum A."/>
            <person name="Ohm R."/>
            <person name="Martin F."/>
            <person name="Silar P."/>
            <person name="Natvig D."/>
            <person name="Lalanne C."/>
            <person name="Gautier V."/>
            <person name="Ament-Velasquez S.L."/>
            <person name="Kruys A."/>
            <person name="Hutchinson M.I."/>
            <person name="Powell A.J."/>
            <person name="Barry K."/>
            <person name="Miller A.N."/>
            <person name="Grigoriev I.V."/>
            <person name="Debuchy R."/>
            <person name="Gladieux P."/>
            <person name="Thoren M.H."/>
            <person name="Johannesson H."/>
        </authorList>
    </citation>
    <scope>NUCLEOTIDE SEQUENCE</scope>
    <source>
        <strain evidence="11">CBS 508.74</strain>
    </source>
</reference>
<proteinExistence type="predicted"/>
<dbReference type="FunFam" id="3.40.50.300:FF:001471">
    <property type="entry name" value="P-loop containing nucleoside triphosphate hydrolase protein"/>
    <property type="match status" value="1"/>
</dbReference>
<feature type="transmembrane region" description="Helical" evidence="8">
    <location>
        <begin position="131"/>
        <end position="155"/>
    </location>
</feature>
<feature type="transmembrane region" description="Helical" evidence="8">
    <location>
        <begin position="82"/>
        <end position="103"/>
    </location>
</feature>
<gene>
    <name evidence="11" type="ORF">N656DRAFT_769359</name>
</gene>
<sequence>MNSSSNPAWSEKPSWEHPITPFDQSASATSPLSYLPHSQTGSTVTTSITADPPNRETTTTDKPGKSHFFHLFTFTPPRHVPLLILSIASSALCAAGRTGYVLFLGKLFELVALFGAGQLPPDVFLAQVSRWSVYLVVLGVGMWVASTLEIALWVAGGELRAKEVRERVWEVLMKKSLGWFEAKEEGGGAFVTKILTQTRELQTASSQTLGFLVYELFVFAACVAVAFFFSFKLTLVMLATGVPSALFLWVIGQFLDPAIDAQRRELAEAAKCATAAVTAIDIVKVYNAEGQEASRFVAAVKRSAKYYSRQVLCNCAQMSYVKLWMMMLFVLGFFYAVVLVSSGELTPGTALTTFYAALVAFQSLEATGPMWLVLVKGMAAGQSLQALVRDDCSGSGESSLRADKSTGWRKPSTCSGNILMNNISFAYPSNPANTVLRPSTLRFAAGQLTFVVGRSGSGKSTLGNLLVRFYEPLTGQITLDGNPIPTLDLEWLRRNVTLVQQSSVFFHDTFFQNVAFGASDPDNVSPQAVRDACSMALLQSTIAGLPDGLLTKVGSGDCNLSGGQKQRLALARAKLRDPPVLILDEITSGLDPVSRSLIMEAIRIWRKGKTTIIITHEVGQIEEDDYVYVLADGSIVQRGFGHELSKDESGLFASLVASADETCSLADSDISNSESESDCGIPWQEPTEERRFSGFLPRFSTGSRLSWGLFQGTEWRVEPVNARETFIGPRQAPKQGHPPSGMHIVTKAGLEVQSRRALHARQTREKILTQQHQASLDSLELFFLERLAERKDKTKSPKGPEPLSMLVVLKTVWPTLDFLGKGEFILGLLLCLVLASSTPIFAFLFANLLSAFWLPEARGAASVMWSVFLTVTAVAAAASTFFSYFFMEMVAQKWVNRLRAEAIQRILSQPKPWFDSASHSASNIAQCLDRNAEEMRKLVGTFLPILLSVSAMILGAIIWALVIRWDLTLVTLVGVPLALGTARANAMISDKWETNCDEAAASTGAIFSEAYSNVKVVRALTLERYFSDKHALSARSTFRLGLKRAAWVGTFFGLYNCISYFLTSLVFFYSAKILSEGLTTVTDVIRVNNLLLFTLGTAVVLLAHVPQIAAAKTTAKRMLYYANLSHVAGHETQGGMRLSTPFPVRMTNLRFAYPSAPDKLILRNINLRIDAGTFTALVGASGCGKSTITALLLRLYEPSQGDDESNTATTRPPAPVRTSPSYSRPLTFIPSPIPESPVSQKKTIPSPSSALTFASHPASSLSTRSLRAQLGYVPQTPFLFPASVFANLTYGLPENSPLRDEANVHLAARQAGIHDFIVSLPRGYDTPLGEGGQQVSGGQAQRLCIARALVRRPRLLILDEPTSALDAQSAEAIRRVVRDLVAAQRRRSGGGSQGGMIPTEEEDVDMAVVVVTHSKEMMRVADRVVMVEDGVIVESGGYEELVRKGGKFAGLVGGGMWAPGTADGKGKGRRMVGEEKVEAEVKRSREETLYKLEGF</sequence>
<evidence type="ECO:0000259" key="9">
    <source>
        <dbReference type="PROSITE" id="PS50893"/>
    </source>
</evidence>
<feature type="transmembrane region" description="Helical" evidence="8">
    <location>
        <begin position="235"/>
        <end position="255"/>
    </location>
</feature>
<dbReference type="EMBL" id="MU853345">
    <property type="protein sequence ID" value="KAK4111746.1"/>
    <property type="molecule type" value="Genomic_DNA"/>
</dbReference>
<feature type="domain" description="ABC transmembrane type-1" evidence="10">
    <location>
        <begin position="825"/>
        <end position="1110"/>
    </location>
</feature>
<dbReference type="Pfam" id="PF00664">
    <property type="entry name" value="ABC_membrane"/>
    <property type="match status" value="2"/>
</dbReference>
<dbReference type="GeneID" id="89937824"/>
<evidence type="ECO:0000256" key="1">
    <source>
        <dbReference type="ARBA" id="ARBA00004141"/>
    </source>
</evidence>
<feature type="region of interest" description="Disordered" evidence="7">
    <location>
        <begin position="1199"/>
        <end position="1249"/>
    </location>
</feature>
<evidence type="ECO:0000256" key="4">
    <source>
        <dbReference type="ARBA" id="ARBA00022840"/>
    </source>
</evidence>
<keyword evidence="4" id="KW-0067">ATP-binding</keyword>
<feature type="compositionally biased region" description="Polar residues" evidence="7">
    <location>
        <begin position="22"/>
        <end position="57"/>
    </location>
</feature>
<comment type="subcellular location">
    <subcellularLocation>
        <location evidence="1">Membrane</location>
        <topology evidence="1">Multi-pass membrane protein</topology>
    </subcellularLocation>
</comment>
<dbReference type="SUPFAM" id="SSF52540">
    <property type="entry name" value="P-loop containing nucleoside triphosphate hydrolases"/>
    <property type="match status" value="2"/>
</dbReference>
<dbReference type="InterPro" id="IPR003593">
    <property type="entry name" value="AAA+_ATPase"/>
</dbReference>
<keyword evidence="12" id="KW-1185">Reference proteome</keyword>
<protein>
    <submittedName>
        <fullName evidence="11">P-loop containing nucleoside triphosphate hydrolase protein</fullName>
    </submittedName>
</protein>
<dbReference type="GO" id="GO:0005743">
    <property type="term" value="C:mitochondrial inner membrane"/>
    <property type="evidence" value="ECO:0007669"/>
    <property type="project" value="TreeGrafter"/>
</dbReference>
<feature type="transmembrane region" description="Helical" evidence="8">
    <location>
        <begin position="1090"/>
        <end position="1111"/>
    </location>
</feature>
<dbReference type="InterPro" id="IPR027417">
    <property type="entry name" value="P-loop_NTPase"/>
</dbReference>
<dbReference type="CDD" id="cd18578">
    <property type="entry name" value="ABC_6TM_Pgp_ABCB1_D2_like"/>
    <property type="match status" value="1"/>
</dbReference>
<dbReference type="GO" id="GO:0015421">
    <property type="term" value="F:ABC-type oligopeptide transporter activity"/>
    <property type="evidence" value="ECO:0007669"/>
    <property type="project" value="TreeGrafter"/>
</dbReference>
<dbReference type="Proteomes" id="UP001302812">
    <property type="component" value="Unassembled WGS sequence"/>
</dbReference>
<dbReference type="PANTHER" id="PTHR43394:SF15">
    <property type="entry name" value="ALPHA-FACTOR-TRANSPORTING ATPASE"/>
    <property type="match status" value="1"/>
</dbReference>
<evidence type="ECO:0000256" key="3">
    <source>
        <dbReference type="ARBA" id="ARBA00022741"/>
    </source>
</evidence>
<feature type="transmembrane region" description="Helical" evidence="8">
    <location>
        <begin position="938"/>
        <end position="961"/>
    </location>
</feature>
<evidence type="ECO:0000256" key="5">
    <source>
        <dbReference type="ARBA" id="ARBA00022989"/>
    </source>
</evidence>
<evidence type="ECO:0000256" key="8">
    <source>
        <dbReference type="SAM" id="Phobius"/>
    </source>
</evidence>
<dbReference type="InterPro" id="IPR017871">
    <property type="entry name" value="ABC_transporter-like_CS"/>
</dbReference>
<feature type="domain" description="ABC transporter" evidence="9">
    <location>
        <begin position="1144"/>
        <end position="1454"/>
    </location>
</feature>
<dbReference type="PROSITE" id="PS50929">
    <property type="entry name" value="ABC_TM1F"/>
    <property type="match status" value="2"/>
</dbReference>
<feature type="domain" description="ABC transmembrane type-1" evidence="10">
    <location>
        <begin position="84"/>
        <end position="376"/>
    </location>
</feature>
<dbReference type="InterPro" id="IPR003439">
    <property type="entry name" value="ABC_transporter-like_ATP-bd"/>
</dbReference>
<keyword evidence="3" id="KW-0547">Nucleotide-binding</keyword>
<keyword evidence="6 8" id="KW-0472">Membrane</keyword>
<feature type="transmembrane region" description="Helical" evidence="8">
    <location>
        <begin position="209"/>
        <end position="229"/>
    </location>
</feature>
<dbReference type="CDD" id="cd18577">
    <property type="entry name" value="ABC_6TM_Pgp_ABCB1_D1_like"/>
    <property type="match status" value="1"/>
</dbReference>
<evidence type="ECO:0000256" key="6">
    <source>
        <dbReference type="ARBA" id="ARBA00023136"/>
    </source>
</evidence>
<organism evidence="11 12">
    <name type="scientific">Canariomyces notabilis</name>
    <dbReference type="NCBI Taxonomy" id="2074819"/>
    <lineage>
        <taxon>Eukaryota</taxon>
        <taxon>Fungi</taxon>
        <taxon>Dikarya</taxon>
        <taxon>Ascomycota</taxon>
        <taxon>Pezizomycotina</taxon>
        <taxon>Sordariomycetes</taxon>
        <taxon>Sordariomycetidae</taxon>
        <taxon>Sordariales</taxon>
        <taxon>Chaetomiaceae</taxon>
        <taxon>Canariomyces</taxon>
    </lineage>
</organism>
<dbReference type="RefSeq" id="XP_064669316.1">
    <property type="nucleotide sequence ID" value="XM_064813699.1"/>
</dbReference>
<dbReference type="SUPFAM" id="SSF90123">
    <property type="entry name" value="ABC transporter transmembrane region"/>
    <property type="match status" value="2"/>
</dbReference>
<feature type="domain" description="ABC transporter" evidence="9">
    <location>
        <begin position="418"/>
        <end position="657"/>
    </location>
</feature>
<dbReference type="Gene3D" id="1.20.1560.10">
    <property type="entry name" value="ABC transporter type 1, transmembrane domain"/>
    <property type="match status" value="2"/>
</dbReference>
<feature type="region of interest" description="Disordered" evidence="7">
    <location>
        <begin position="1"/>
        <end position="62"/>
    </location>
</feature>
<name>A0AAN6TCA9_9PEZI</name>
<reference evidence="11" key="1">
    <citation type="journal article" date="2023" name="Mol. Phylogenet. Evol.">
        <title>Genome-scale phylogeny and comparative genomics of the fungal order Sordariales.</title>
        <authorList>
            <person name="Hensen N."/>
            <person name="Bonometti L."/>
            <person name="Westerberg I."/>
            <person name="Brannstrom I.O."/>
            <person name="Guillou S."/>
            <person name="Cros-Aarteil S."/>
            <person name="Calhoun S."/>
            <person name="Haridas S."/>
            <person name="Kuo A."/>
            <person name="Mondo S."/>
            <person name="Pangilinan J."/>
            <person name="Riley R."/>
            <person name="LaButti K."/>
            <person name="Andreopoulos B."/>
            <person name="Lipzen A."/>
            <person name="Chen C."/>
            <person name="Yan M."/>
            <person name="Daum C."/>
            <person name="Ng V."/>
            <person name="Clum A."/>
            <person name="Steindorff A."/>
            <person name="Ohm R.A."/>
            <person name="Martin F."/>
            <person name="Silar P."/>
            <person name="Natvig D.O."/>
            <person name="Lalanne C."/>
            <person name="Gautier V."/>
            <person name="Ament-Velasquez S.L."/>
            <person name="Kruys A."/>
            <person name="Hutchinson M.I."/>
            <person name="Powell A.J."/>
            <person name="Barry K."/>
            <person name="Miller A.N."/>
            <person name="Grigoriev I.V."/>
            <person name="Debuchy R."/>
            <person name="Gladieux P."/>
            <person name="Hiltunen Thoren M."/>
            <person name="Johannesson H."/>
        </authorList>
    </citation>
    <scope>NUCLEOTIDE SEQUENCE</scope>
    <source>
        <strain evidence="11">CBS 508.74</strain>
    </source>
</reference>
<feature type="compositionally biased region" description="Polar residues" evidence="7">
    <location>
        <begin position="1237"/>
        <end position="1249"/>
    </location>
</feature>
<comment type="caution">
    <text evidence="11">The sequence shown here is derived from an EMBL/GenBank/DDBJ whole genome shotgun (WGS) entry which is preliminary data.</text>
</comment>
<feature type="transmembrane region" description="Helical" evidence="8">
    <location>
        <begin position="323"/>
        <end position="342"/>
    </location>
</feature>
<evidence type="ECO:0000259" key="10">
    <source>
        <dbReference type="PROSITE" id="PS50929"/>
    </source>
</evidence>
<keyword evidence="2 8" id="KW-0812">Transmembrane</keyword>
<keyword evidence="5 8" id="KW-1133">Transmembrane helix</keyword>
<dbReference type="GO" id="GO:0090374">
    <property type="term" value="P:oligopeptide export from mitochondrion"/>
    <property type="evidence" value="ECO:0007669"/>
    <property type="project" value="TreeGrafter"/>
</dbReference>
<dbReference type="InterPro" id="IPR036640">
    <property type="entry name" value="ABC1_TM_sf"/>
</dbReference>
<dbReference type="InterPro" id="IPR011527">
    <property type="entry name" value="ABC1_TM_dom"/>
</dbReference>
<feature type="compositionally biased region" description="Low complexity" evidence="7">
    <location>
        <begin position="1207"/>
        <end position="1221"/>
    </location>
</feature>
<feature type="transmembrane region" description="Helical" evidence="8">
    <location>
        <begin position="354"/>
        <end position="375"/>
    </location>
</feature>
<dbReference type="PROSITE" id="PS50893">
    <property type="entry name" value="ABC_TRANSPORTER_2"/>
    <property type="match status" value="2"/>
</dbReference>
<feature type="transmembrane region" description="Helical" evidence="8">
    <location>
        <begin position="865"/>
        <end position="887"/>
    </location>
</feature>
<feature type="transmembrane region" description="Helical" evidence="8">
    <location>
        <begin position="1045"/>
        <end position="1070"/>
    </location>
</feature>
<evidence type="ECO:0000256" key="7">
    <source>
        <dbReference type="SAM" id="MobiDB-lite"/>
    </source>
</evidence>
<evidence type="ECO:0000256" key="2">
    <source>
        <dbReference type="ARBA" id="ARBA00022692"/>
    </source>
</evidence>
<dbReference type="PROSITE" id="PS00211">
    <property type="entry name" value="ABC_TRANSPORTER_1"/>
    <property type="match status" value="1"/>
</dbReference>
<evidence type="ECO:0000313" key="11">
    <source>
        <dbReference type="EMBL" id="KAK4111746.1"/>
    </source>
</evidence>
<evidence type="ECO:0000313" key="12">
    <source>
        <dbReference type="Proteomes" id="UP001302812"/>
    </source>
</evidence>
<accession>A0AAN6TCA9</accession>
<keyword evidence="11" id="KW-0378">Hydrolase</keyword>
<dbReference type="GO" id="GO:0016887">
    <property type="term" value="F:ATP hydrolysis activity"/>
    <property type="evidence" value="ECO:0007669"/>
    <property type="project" value="InterPro"/>
</dbReference>
<dbReference type="InterPro" id="IPR039421">
    <property type="entry name" value="Type_1_exporter"/>
</dbReference>
<feature type="transmembrane region" description="Helical" evidence="8">
    <location>
        <begin position="824"/>
        <end position="853"/>
    </location>
</feature>
<dbReference type="Gene3D" id="3.40.50.300">
    <property type="entry name" value="P-loop containing nucleotide triphosphate hydrolases"/>
    <property type="match status" value="2"/>
</dbReference>
<dbReference type="SMART" id="SM00382">
    <property type="entry name" value="AAA"/>
    <property type="match status" value="2"/>
</dbReference>
<dbReference type="PANTHER" id="PTHR43394">
    <property type="entry name" value="ATP-DEPENDENT PERMEASE MDL1, MITOCHONDRIAL"/>
    <property type="match status" value="1"/>
</dbReference>
<dbReference type="GO" id="GO:0005524">
    <property type="term" value="F:ATP binding"/>
    <property type="evidence" value="ECO:0007669"/>
    <property type="project" value="UniProtKB-KW"/>
</dbReference>